<sequence>MKIKISYIVYVVIATIVAGLSIFTDIFETLHFEAIFSHLGLMIGLLIAASVLIGITKSLIKELTD</sequence>
<organism evidence="2 3">
    <name type="scientific">Streptococcus mutans SM6</name>
    <dbReference type="NCBI Taxonomy" id="857119"/>
    <lineage>
        <taxon>Bacteria</taxon>
        <taxon>Bacillati</taxon>
        <taxon>Bacillota</taxon>
        <taxon>Bacilli</taxon>
        <taxon>Lactobacillales</taxon>
        <taxon>Streptococcaceae</taxon>
        <taxon>Streptococcus</taxon>
    </lineage>
</organism>
<dbReference type="AlphaFoldDB" id="A0A829BLM5"/>
<dbReference type="Proteomes" id="UP000011676">
    <property type="component" value="Unassembled WGS sequence"/>
</dbReference>
<comment type="caution">
    <text evidence="2">The sequence shown here is derived from an EMBL/GenBank/DDBJ whole genome shotgun (WGS) entry which is preliminary data.</text>
</comment>
<feature type="transmembrane region" description="Helical" evidence="1">
    <location>
        <begin position="7"/>
        <end position="23"/>
    </location>
</feature>
<gene>
    <name evidence="2" type="ORF">SMU82_06284</name>
</gene>
<proteinExistence type="predicted"/>
<evidence type="ECO:0000256" key="1">
    <source>
        <dbReference type="SAM" id="Phobius"/>
    </source>
</evidence>
<reference evidence="2 3" key="1">
    <citation type="journal article" date="2013" name="Mol. Biol. Evol.">
        <title>Evolutionary and population genomics of the cavity causing bacteria Streptococcus mutans.</title>
        <authorList>
            <person name="Cornejo O.E."/>
            <person name="Lefebure T."/>
            <person name="Pavinski Bitar P.D."/>
            <person name="Lang P."/>
            <person name="Richards V.P."/>
            <person name="Eilertson K."/>
            <person name="Do T."/>
            <person name="Beighton D."/>
            <person name="Zeng L."/>
            <person name="Ahn S.J."/>
            <person name="Burne R.A."/>
            <person name="Siepel A."/>
            <person name="Bustamante C.D."/>
            <person name="Stanhope M.J."/>
        </authorList>
    </citation>
    <scope>NUCLEOTIDE SEQUENCE [LARGE SCALE GENOMIC DNA]</scope>
    <source>
        <strain evidence="2 3">SM6</strain>
    </source>
</reference>
<keyword evidence="1" id="KW-0472">Membrane</keyword>
<keyword evidence="1" id="KW-0812">Transmembrane</keyword>
<evidence type="ECO:0000313" key="3">
    <source>
        <dbReference type="Proteomes" id="UP000011676"/>
    </source>
</evidence>
<protein>
    <submittedName>
        <fullName evidence="2">Uncharacterized protein</fullName>
    </submittedName>
</protein>
<accession>A0A829BLM5</accession>
<keyword evidence="1" id="KW-1133">Transmembrane helix</keyword>
<feature type="transmembrane region" description="Helical" evidence="1">
    <location>
        <begin position="35"/>
        <end position="55"/>
    </location>
</feature>
<dbReference type="EMBL" id="AHSR01000026">
    <property type="protein sequence ID" value="EMC23707.1"/>
    <property type="molecule type" value="Genomic_DNA"/>
</dbReference>
<name>A0A829BLM5_STRMG</name>
<evidence type="ECO:0000313" key="2">
    <source>
        <dbReference type="EMBL" id="EMC23707.1"/>
    </source>
</evidence>
<dbReference type="RefSeq" id="WP_002274380.1">
    <property type="nucleotide sequence ID" value="NZ_AHSR01000026.1"/>
</dbReference>